<keyword evidence="4" id="KW-1185">Reference proteome</keyword>
<reference evidence="3" key="1">
    <citation type="journal article" date="2020" name="bioRxiv">
        <title>Comparative genomics of Chlamydomonas.</title>
        <authorList>
            <person name="Craig R.J."/>
            <person name="Hasan A.R."/>
            <person name="Ness R.W."/>
            <person name="Keightley P.D."/>
        </authorList>
    </citation>
    <scope>NUCLEOTIDE SEQUENCE</scope>
    <source>
        <strain evidence="3">CCAP 11/173</strain>
    </source>
</reference>
<evidence type="ECO:0000256" key="1">
    <source>
        <dbReference type="SAM" id="MobiDB-lite"/>
    </source>
</evidence>
<comment type="caution">
    <text evidence="3">The sequence shown here is derived from an EMBL/GenBank/DDBJ whole genome shotgun (WGS) entry which is preliminary data.</text>
</comment>
<feature type="region of interest" description="Disordered" evidence="1">
    <location>
        <begin position="213"/>
        <end position="244"/>
    </location>
</feature>
<feature type="region of interest" description="Disordered" evidence="1">
    <location>
        <begin position="14"/>
        <end position="49"/>
    </location>
</feature>
<keyword evidence="2" id="KW-0812">Transmembrane</keyword>
<feature type="compositionally biased region" description="Pro residues" evidence="1">
    <location>
        <begin position="38"/>
        <end position="49"/>
    </location>
</feature>
<feature type="transmembrane region" description="Helical" evidence="2">
    <location>
        <begin position="528"/>
        <end position="552"/>
    </location>
</feature>
<evidence type="ECO:0000313" key="4">
    <source>
        <dbReference type="Proteomes" id="UP000613740"/>
    </source>
</evidence>
<dbReference type="AlphaFoldDB" id="A0A835VZ57"/>
<dbReference type="SUPFAM" id="SSF48403">
    <property type="entry name" value="Ankyrin repeat"/>
    <property type="match status" value="1"/>
</dbReference>
<protein>
    <submittedName>
        <fullName evidence="3">Uncharacterized protein</fullName>
    </submittedName>
</protein>
<keyword evidence="2" id="KW-0472">Membrane</keyword>
<name>A0A835VZ57_9CHLO</name>
<evidence type="ECO:0000313" key="3">
    <source>
        <dbReference type="EMBL" id="KAG2431009.1"/>
    </source>
</evidence>
<dbReference type="InterPro" id="IPR036770">
    <property type="entry name" value="Ankyrin_rpt-contain_sf"/>
</dbReference>
<dbReference type="Pfam" id="PF00023">
    <property type="entry name" value="Ank"/>
    <property type="match status" value="1"/>
</dbReference>
<organism evidence="3 4">
    <name type="scientific">Chlamydomonas schloesseri</name>
    <dbReference type="NCBI Taxonomy" id="2026947"/>
    <lineage>
        <taxon>Eukaryota</taxon>
        <taxon>Viridiplantae</taxon>
        <taxon>Chlorophyta</taxon>
        <taxon>core chlorophytes</taxon>
        <taxon>Chlorophyceae</taxon>
        <taxon>CS clade</taxon>
        <taxon>Chlamydomonadales</taxon>
        <taxon>Chlamydomonadaceae</taxon>
        <taxon>Chlamydomonas</taxon>
    </lineage>
</organism>
<dbReference type="Gene3D" id="1.25.40.20">
    <property type="entry name" value="Ankyrin repeat-containing domain"/>
    <property type="match status" value="1"/>
</dbReference>
<evidence type="ECO:0000256" key="2">
    <source>
        <dbReference type="SAM" id="Phobius"/>
    </source>
</evidence>
<dbReference type="Proteomes" id="UP000613740">
    <property type="component" value="Unassembled WGS sequence"/>
</dbReference>
<feature type="compositionally biased region" description="Low complexity" evidence="1">
    <location>
        <begin position="20"/>
        <end position="37"/>
    </location>
</feature>
<accession>A0A835VZ57</accession>
<feature type="transmembrane region" description="Helical" evidence="2">
    <location>
        <begin position="308"/>
        <end position="329"/>
    </location>
</feature>
<dbReference type="OrthoDB" id="550145at2759"/>
<sequence length="558" mass="56792">MVAMLLENHANPNAAIASKATGPTSAPARPAAAAPRQGAPPSPPAPPRIIPADLQKTCAGDTALHIAIDAAGSAAVVKALVACPTTDVNAPNARGRSPAYKAVKRSSVACWDALRAAQPPGRLDLDRSRVIFAAVQSPMEFAAYRWAPGWTGRADAIAALSRRGARASRAMLEHARHKQWPRVVSALEAALQRQGPGREPERGAQWAALVGPAGVPEEDSDDGGTGRVDSHGGGSGGRVSGGTQRANGGAGAVWSFLGDLLFPAPLSNTEQMIQSLTSGNPFVVFLLFPIVMPVMLVGIIMDMVVMALRIWLLVTVVTAVPVSLIAWRLGSWALAWWRSLSRAAEAAAEAAAAAAAAAGAGGSGGAGTAGAGAAAGPEPLVGAVAAGVCAGGGAGRVLGVFSSLWEALMRGVGRMQLALLDAAAALRYGPQAVSEPDSPAAAAQAGVAAVFVVAWQAAVSAGVVAAALVLAMVCAALCCETSEMAVGLVLGEGAWLRRAVERRGMARRQANGSPAESRQLMAYFWVSLLVRWATGVGFWPLACAMLASALVAELLRVA</sequence>
<dbReference type="InterPro" id="IPR002110">
    <property type="entry name" value="Ankyrin_rpt"/>
</dbReference>
<proteinExistence type="predicted"/>
<feature type="transmembrane region" description="Helical" evidence="2">
    <location>
        <begin position="282"/>
        <end position="301"/>
    </location>
</feature>
<feature type="transmembrane region" description="Helical" evidence="2">
    <location>
        <begin position="453"/>
        <end position="478"/>
    </location>
</feature>
<gene>
    <name evidence="3" type="ORF">HYH02_013538</name>
</gene>
<dbReference type="EMBL" id="JAEHOD010000076">
    <property type="protein sequence ID" value="KAG2431009.1"/>
    <property type="molecule type" value="Genomic_DNA"/>
</dbReference>
<feature type="compositionally biased region" description="Gly residues" evidence="1">
    <location>
        <begin position="223"/>
        <end position="240"/>
    </location>
</feature>
<keyword evidence="2" id="KW-1133">Transmembrane helix</keyword>